<reference evidence="2 3" key="1">
    <citation type="journal article" date="2019" name="Int. J. Syst. Evol. Microbiol.">
        <title>The Global Catalogue of Microorganisms (GCM) 10K type strain sequencing project: providing services to taxonomists for standard genome sequencing and annotation.</title>
        <authorList>
            <consortium name="The Broad Institute Genomics Platform"/>
            <consortium name="The Broad Institute Genome Sequencing Center for Infectious Disease"/>
            <person name="Wu L."/>
            <person name="Ma J."/>
        </authorList>
    </citation>
    <scope>NUCLEOTIDE SEQUENCE [LARGE SCALE GENOMIC DNA]</scope>
    <source>
        <strain evidence="2 3">XZGYJ-43</strain>
    </source>
</reference>
<accession>A0ABD5Z0R7</accession>
<dbReference type="InterPro" id="IPR018746">
    <property type="entry name" value="DUF2298"/>
</dbReference>
<keyword evidence="1" id="KW-1133">Transmembrane helix</keyword>
<sequence>MEFGLVLRWLLLVLAVGAVGLPVAAVLFRRFPGRGAALALPCSLALLTATAYWVGHLRFGWLAPVAGLVAVGIASALAIRGGVGVDRAHDRALDLDFRAYAGAATVFTVAFLVVVAVRAVTPGIVPAGGEKFLDYALLNAILRAPVLPPEDPWFAGEPVRYYYGAQLRAALLVRLTGTPPRFGYNLALASAFATLVVTAYGLAGALADARGHSARLGGLLGAFLVGFAGNLATPVRALFGLLPRDLALRYGHGVFQGIRAPYEVAVREGSSVDPFSAWFARYVLEGTLTPFPLWAFYNGDLNAYMLATPFLLLVAALCFAYYRTPETDRRRRRLLVFVAVPLVGGVLGVTSTWSLPTTVGLLWLALTFADADPVTLLPDALRSRVEFPVSDVSPGDGALDPRAELRRVLGAAGVAGLAGLLVAAVASPFLLFHTPTNRGVGFFPPRSDLVPLVLVWGVFLAAFALFFWPRVRPRVDRRHVAGGALVFVLVSGVLLAFDLAAVVLVVPFLVTAWHLLRLDADVGYEAVLVVAGAGLVLAVEFAYARVWPFDPNVPRWNTVYKVSMQVWVLWGVAAAAALADVLARVRTALPDRPLDVTASTEHARPVLTVVAVAVLLLGSATFGVLAFGGHFDQTLDAEPEPLTLDGTAYVERYHPAEAAAIDWLDRRSGTPTIVTKPGTVIYTWVNAPSTMTGLPTVLGWSHEKGYRGREAYQNRRVDVEVLYTTDDPRSVRVLLDKYDVRYVYVGPNERQAYAGPQNFSAADALDVAYRNSAVTIYRVNESVVDAD</sequence>
<dbReference type="Pfam" id="PF10060">
    <property type="entry name" value="DUF2298"/>
    <property type="match status" value="1"/>
</dbReference>
<keyword evidence="1" id="KW-0472">Membrane</keyword>
<dbReference type="PANTHER" id="PTHR10790:SF51">
    <property type="entry name" value="TETRATRICOPEPTIDE REPEAT PROTEIN"/>
    <property type="match status" value="1"/>
</dbReference>
<gene>
    <name evidence="2" type="ORF">ACFQJ9_04920</name>
</gene>
<feature type="transmembrane region" description="Helical" evidence="1">
    <location>
        <begin position="61"/>
        <end position="79"/>
    </location>
</feature>
<dbReference type="Proteomes" id="UP001596447">
    <property type="component" value="Unassembled WGS sequence"/>
</dbReference>
<feature type="transmembrane region" description="Helical" evidence="1">
    <location>
        <begin position="408"/>
        <end position="429"/>
    </location>
</feature>
<feature type="transmembrane region" description="Helical" evidence="1">
    <location>
        <begin position="522"/>
        <end position="543"/>
    </location>
</feature>
<organism evidence="2 3">
    <name type="scientific">Halospeciosus flavus</name>
    <dbReference type="NCBI Taxonomy" id="3032283"/>
    <lineage>
        <taxon>Archaea</taxon>
        <taxon>Methanobacteriati</taxon>
        <taxon>Methanobacteriota</taxon>
        <taxon>Stenosarchaea group</taxon>
        <taxon>Halobacteria</taxon>
        <taxon>Halobacteriales</taxon>
        <taxon>Halobacteriaceae</taxon>
        <taxon>Halospeciosus</taxon>
    </lineage>
</organism>
<evidence type="ECO:0000313" key="2">
    <source>
        <dbReference type="EMBL" id="MFC7198767.1"/>
    </source>
</evidence>
<dbReference type="NCBIfam" id="TIGR03662">
    <property type="entry name" value="Chlor_Arch_YYY"/>
    <property type="match status" value="1"/>
</dbReference>
<keyword evidence="1" id="KW-0812">Transmembrane</keyword>
<protein>
    <submittedName>
        <fullName evidence="2">DUF2298 domain-containing protein</fullName>
    </submittedName>
</protein>
<feature type="transmembrane region" description="Helical" evidence="1">
    <location>
        <begin position="480"/>
        <end position="510"/>
    </location>
</feature>
<feature type="transmembrane region" description="Helical" evidence="1">
    <location>
        <begin position="182"/>
        <end position="207"/>
    </location>
</feature>
<keyword evidence="3" id="KW-1185">Reference proteome</keyword>
<dbReference type="AlphaFoldDB" id="A0ABD5Z0R7"/>
<feature type="transmembrane region" description="Helical" evidence="1">
    <location>
        <begin position="99"/>
        <end position="120"/>
    </location>
</feature>
<feature type="transmembrane region" description="Helical" evidence="1">
    <location>
        <begin position="564"/>
        <end position="585"/>
    </location>
</feature>
<evidence type="ECO:0000313" key="3">
    <source>
        <dbReference type="Proteomes" id="UP001596447"/>
    </source>
</evidence>
<dbReference type="PANTHER" id="PTHR10790">
    <property type="entry name" value="TPR-DOMAIN CONTAINING PROTEIN"/>
    <property type="match status" value="1"/>
</dbReference>
<feature type="transmembrane region" description="Helical" evidence="1">
    <location>
        <begin position="605"/>
        <end position="627"/>
    </location>
</feature>
<name>A0ABD5Z0R7_9EURY</name>
<feature type="transmembrane region" description="Helical" evidence="1">
    <location>
        <begin position="449"/>
        <end position="468"/>
    </location>
</feature>
<comment type="caution">
    <text evidence="2">The sequence shown here is derived from an EMBL/GenBank/DDBJ whole genome shotgun (WGS) entry which is preliminary data.</text>
</comment>
<dbReference type="EMBL" id="JBHTAR010000011">
    <property type="protein sequence ID" value="MFC7198767.1"/>
    <property type="molecule type" value="Genomic_DNA"/>
</dbReference>
<dbReference type="RefSeq" id="WP_279528725.1">
    <property type="nucleotide sequence ID" value="NZ_CP122312.1"/>
</dbReference>
<feature type="transmembrane region" description="Helical" evidence="1">
    <location>
        <begin position="6"/>
        <end position="28"/>
    </location>
</feature>
<evidence type="ECO:0000256" key="1">
    <source>
        <dbReference type="SAM" id="Phobius"/>
    </source>
</evidence>
<feature type="transmembrane region" description="Helical" evidence="1">
    <location>
        <begin position="219"/>
        <end position="239"/>
    </location>
</feature>
<feature type="transmembrane region" description="Helical" evidence="1">
    <location>
        <begin position="301"/>
        <end position="322"/>
    </location>
</feature>
<feature type="transmembrane region" description="Helical" evidence="1">
    <location>
        <begin position="35"/>
        <end position="55"/>
    </location>
</feature>
<proteinExistence type="predicted"/>
<feature type="transmembrane region" description="Helical" evidence="1">
    <location>
        <begin position="334"/>
        <end position="355"/>
    </location>
</feature>